<accession>A0A5P8E887</accession>
<feature type="domain" description="Dinitrogenase iron-molybdenum cofactor biosynthesis" evidence="1">
    <location>
        <begin position="11"/>
        <end position="101"/>
    </location>
</feature>
<evidence type="ECO:0000259" key="1">
    <source>
        <dbReference type="Pfam" id="PF02579"/>
    </source>
</evidence>
<proteinExistence type="predicted"/>
<dbReference type="EMBL" id="CP033459">
    <property type="protein sequence ID" value="QFQ13158.1"/>
    <property type="molecule type" value="Genomic_DNA"/>
</dbReference>
<dbReference type="CDD" id="cd00851">
    <property type="entry name" value="MTH1175"/>
    <property type="match status" value="1"/>
</dbReference>
<dbReference type="Pfam" id="PF02579">
    <property type="entry name" value="Nitro_FeMo-Co"/>
    <property type="match status" value="1"/>
</dbReference>
<dbReference type="InterPro" id="IPR033913">
    <property type="entry name" value="MTH1175_dom"/>
</dbReference>
<gene>
    <name evidence="2" type="ORF">C7Y71_009115</name>
</gene>
<protein>
    <submittedName>
        <fullName evidence="2">Dinitrogenase iron-molybdenum cofactor biosynthesis protein</fullName>
    </submittedName>
</protein>
<dbReference type="InterPro" id="IPR003731">
    <property type="entry name" value="Di-Nase_FeMo-co_biosynth"/>
</dbReference>
<name>A0A5P8E887_9BACT</name>
<sequence length="133" mass="14756">MAKKIAIPTREGMIDDHFGHCAYYTVFTLDEQNQVIYQERLDSPEGCGCKSNIASVMQEMGITLMLAGNMGMGAYNKLSAHGISVIRGCHGTVEDVLQAYLDGKLNDSQESCDHHDCNNHEEKPVYVIPSFKK</sequence>
<dbReference type="PANTHER" id="PTHR42983:SF1">
    <property type="entry name" value="IRON-MOLYBDENUM PROTEIN"/>
    <property type="match status" value="1"/>
</dbReference>
<dbReference type="KEGG" id="alq:C7Y71_009115"/>
<evidence type="ECO:0000313" key="2">
    <source>
        <dbReference type="EMBL" id="QFQ13158.1"/>
    </source>
</evidence>
<dbReference type="PANTHER" id="PTHR42983">
    <property type="entry name" value="DINITROGENASE IRON-MOLYBDENUM COFACTOR PROTEIN-RELATED"/>
    <property type="match status" value="1"/>
</dbReference>
<dbReference type="OrthoDB" id="280278at2"/>
<dbReference type="RefSeq" id="WP_111898165.1">
    <property type="nucleotide sequence ID" value="NZ_CP033459.1"/>
</dbReference>
<dbReference type="SUPFAM" id="SSF53146">
    <property type="entry name" value="Nitrogenase accessory factor-like"/>
    <property type="match status" value="1"/>
</dbReference>
<reference evidence="2 3" key="1">
    <citation type="submission" date="2018-11" db="EMBL/GenBank/DDBJ databases">
        <authorList>
            <person name="Na S.W."/>
            <person name="Baik M."/>
        </authorList>
    </citation>
    <scope>NUCLEOTIDE SEQUENCE [LARGE SCALE GENOMIC DNA]</scope>
    <source>
        <strain evidence="2 3">E39</strain>
    </source>
</reference>
<organism evidence="2 3">
    <name type="scientific">Pseudoprevotella muciniphila</name>
    <dbReference type="NCBI Taxonomy" id="2133944"/>
    <lineage>
        <taxon>Bacteria</taxon>
        <taxon>Pseudomonadati</taxon>
        <taxon>Bacteroidota</taxon>
        <taxon>Bacteroidia</taxon>
        <taxon>Bacteroidales</taxon>
        <taxon>Prevotellaceae</taxon>
        <taxon>Pseudoprevotella</taxon>
    </lineage>
</organism>
<dbReference type="AlphaFoldDB" id="A0A5P8E887"/>
<dbReference type="Proteomes" id="UP000249375">
    <property type="component" value="Chromosome"/>
</dbReference>
<dbReference type="Gene3D" id="3.30.420.130">
    <property type="entry name" value="Dinitrogenase iron-molybdenum cofactor biosynthesis domain"/>
    <property type="match status" value="1"/>
</dbReference>
<evidence type="ECO:0000313" key="3">
    <source>
        <dbReference type="Proteomes" id="UP000249375"/>
    </source>
</evidence>
<keyword evidence="3" id="KW-1185">Reference proteome</keyword>
<dbReference type="InterPro" id="IPR036105">
    <property type="entry name" value="DiNase_FeMo-co_biosyn_sf"/>
</dbReference>